<dbReference type="InterPro" id="IPR050303">
    <property type="entry name" value="GatZ_KbaZ_carbometab"/>
</dbReference>
<gene>
    <name evidence="10" type="ORF">FYJ68_07160</name>
</gene>
<accession>A0A6N7XEX6</accession>
<keyword evidence="7 9" id="KW-1133">Transmembrane helix</keyword>
<keyword evidence="4 10" id="KW-0762">Sugar transport</keyword>
<comment type="caution">
    <text evidence="10">The sequence shown here is derived from an EMBL/GenBank/DDBJ whole genome shotgun (WGS) entry which is preliminary data.</text>
</comment>
<comment type="subcellular location">
    <subcellularLocation>
        <location evidence="1">Cell membrane</location>
        <topology evidence="1">Multi-pass membrane protein</topology>
    </subcellularLocation>
</comment>
<evidence type="ECO:0000256" key="9">
    <source>
        <dbReference type="SAM" id="Phobius"/>
    </source>
</evidence>
<dbReference type="RefSeq" id="WP_154435461.1">
    <property type="nucleotide sequence ID" value="NZ_VUNC01000005.1"/>
</dbReference>
<evidence type="ECO:0000256" key="1">
    <source>
        <dbReference type="ARBA" id="ARBA00004651"/>
    </source>
</evidence>
<keyword evidence="6 9" id="KW-0812">Transmembrane</keyword>
<evidence type="ECO:0000256" key="6">
    <source>
        <dbReference type="ARBA" id="ARBA00022692"/>
    </source>
</evidence>
<name>A0A6N7XEX6_9ACTN</name>
<protein>
    <submittedName>
        <fullName evidence="10">PTS sugar transporter subunit IIC</fullName>
    </submittedName>
</protein>
<evidence type="ECO:0000256" key="2">
    <source>
        <dbReference type="ARBA" id="ARBA00022448"/>
    </source>
</evidence>
<evidence type="ECO:0000313" key="10">
    <source>
        <dbReference type="EMBL" id="MST72883.1"/>
    </source>
</evidence>
<evidence type="ECO:0000256" key="3">
    <source>
        <dbReference type="ARBA" id="ARBA00022475"/>
    </source>
</evidence>
<evidence type="ECO:0000256" key="5">
    <source>
        <dbReference type="ARBA" id="ARBA00022683"/>
    </source>
</evidence>
<organism evidence="10 11">
    <name type="scientific">Olsenella porci</name>
    <dbReference type="NCBI Taxonomy" id="2652279"/>
    <lineage>
        <taxon>Bacteria</taxon>
        <taxon>Bacillati</taxon>
        <taxon>Actinomycetota</taxon>
        <taxon>Coriobacteriia</taxon>
        <taxon>Coriobacteriales</taxon>
        <taxon>Atopobiaceae</taxon>
        <taxon>Olsenella</taxon>
    </lineage>
</organism>
<keyword evidence="11" id="KW-1185">Reference proteome</keyword>
<dbReference type="AlphaFoldDB" id="A0A6N7XEX6"/>
<dbReference type="InterPro" id="IPR004700">
    <property type="entry name" value="PTS_IIC_man"/>
</dbReference>
<feature type="transmembrane region" description="Helical" evidence="9">
    <location>
        <begin position="94"/>
        <end position="115"/>
    </location>
</feature>
<dbReference type="GO" id="GO:0005886">
    <property type="term" value="C:plasma membrane"/>
    <property type="evidence" value="ECO:0007669"/>
    <property type="project" value="UniProtKB-SubCell"/>
</dbReference>
<keyword evidence="2" id="KW-0813">Transport</keyword>
<keyword evidence="3" id="KW-1003">Cell membrane</keyword>
<dbReference type="PANTHER" id="PTHR32502">
    <property type="entry name" value="N-ACETYLGALACTOSAMINE PERMEASE II COMPONENT-RELATED"/>
    <property type="match status" value="1"/>
</dbReference>
<evidence type="ECO:0000256" key="4">
    <source>
        <dbReference type="ARBA" id="ARBA00022597"/>
    </source>
</evidence>
<evidence type="ECO:0000313" key="11">
    <source>
        <dbReference type="Proteomes" id="UP000469325"/>
    </source>
</evidence>
<keyword evidence="5" id="KW-0598">Phosphotransferase system</keyword>
<dbReference type="Pfam" id="PF03609">
    <property type="entry name" value="EII-Sor"/>
    <property type="match status" value="1"/>
</dbReference>
<dbReference type="GO" id="GO:0009401">
    <property type="term" value="P:phosphoenolpyruvate-dependent sugar phosphotransferase system"/>
    <property type="evidence" value="ECO:0007669"/>
    <property type="project" value="UniProtKB-KW"/>
</dbReference>
<reference evidence="10 11" key="1">
    <citation type="submission" date="2019-08" db="EMBL/GenBank/DDBJ databases">
        <title>In-depth cultivation of the pig gut microbiome towards novel bacterial diversity and tailored functional studies.</title>
        <authorList>
            <person name="Wylensek D."/>
            <person name="Hitch T.C.A."/>
            <person name="Clavel T."/>
        </authorList>
    </citation>
    <scope>NUCLEOTIDE SEQUENCE [LARGE SCALE GENOMIC DNA]</scope>
    <source>
        <strain evidence="10 11">CA-Schmier-601-WT-1</strain>
    </source>
</reference>
<dbReference type="PANTHER" id="PTHR32502:SF8">
    <property type="entry name" value="N-ACETYLGALACTOSAMINE PERMEASE IIC COMPONENT 1"/>
    <property type="match status" value="1"/>
</dbReference>
<feature type="transmembrane region" description="Helical" evidence="9">
    <location>
        <begin position="180"/>
        <end position="200"/>
    </location>
</feature>
<sequence length="275" mass="28929">MLQLALMAFLASFICYFVQWTFGQPMIDQPICVGMVAGLIFGDVTTGIIIGAAMEAIFIGNVNVGGATSAEPVTGTVMAICFVTQMGMAQGAAITLATAVAIFANIIYSLIFNVLMSFWSPLIDWAAHTGETKNVFIVHFGGALVMNAAMAIPTFLGVYFGAEPVANLVNVIPAAVTNGFNAAAGLLPAVGMALLVRMLWNSKIAIYFLLGFICVSYLGLPMVGVAALAAVIVVVEAFNQLDLLDVKKKLQALRAGGGAVQAETQDQIEEEDFFA</sequence>
<feature type="transmembrane region" description="Helical" evidence="9">
    <location>
        <begin position="136"/>
        <end position="160"/>
    </location>
</feature>
<evidence type="ECO:0000256" key="8">
    <source>
        <dbReference type="ARBA" id="ARBA00023136"/>
    </source>
</evidence>
<dbReference type="EMBL" id="VUNC01000005">
    <property type="protein sequence ID" value="MST72883.1"/>
    <property type="molecule type" value="Genomic_DNA"/>
</dbReference>
<evidence type="ECO:0000256" key="7">
    <source>
        <dbReference type="ARBA" id="ARBA00022989"/>
    </source>
</evidence>
<dbReference type="Proteomes" id="UP000469325">
    <property type="component" value="Unassembled WGS sequence"/>
</dbReference>
<dbReference type="PROSITE" id="PS51106">
    <property type="entry name" value="PTS_EIIC_TYPE_4"/>
    <property type="match status" value="1"/>
</dbReference>
<feature type="transmembrane region" description="Helical" evidence="9">
    <location>
        <begin position="207"/>
        <end position="235"/>
    </location>
</feature>
<feature type="transmembrane region" description="Helical" evidence="9">
    <location>
        <begin position="33"/>
        <end position="58"/>
    </location>
</feature>
<proteinExistence type="predicted"/>
<keyword evidence="8 9" id="KW-0472">Membrane</keyword>